<feature type="domain" description="ANTAR" evidence="2">
    <location>
        <begin position="125"/>
        <end position="186"/>
    </location>
</feature>
<dbReference type="SUPFAM" id="SSF55785">
    <property type="entry name" value="PYP-like sensor domain (PAS domain)"/>
    <property type="match status" value="1"/>
</dbReference>
<dbReference type="EMBL" id="JAHBOH010000001">
    <property type="protein sequence ID" value="MBT0994981.1"/>
    <property type="molecule type" value="Genomic_DNA"/>
</dbReference>
<accession>A0ABS5U0R0</accession>
<name>A0ABS5U0R0_9CELL</name>
<dbReference type="SMART" id="SM01012">
    <property type="entry name" value="ANTAR"/>
    <property type="match status" value="1"/>
</dbReference>
<dbReference type="Gene3D" id="1.10.10.10">
    <property type="entry name" value="Winged helix-like DNA-binding domain superfamily/Winged helix DNA-binding domain"/>
    <property type="match status" value="1"/>
</dbReference>
<evidence type="ECO:0000313" key="4">
    <source>
        <dbReference type="Proteomes" id="UP000722125"/>
    </source>
</evidence>
<feature type="compositionally biased region" description="Low complexity" evidence="1">
    <location>
        <begin position="220"/>
        <end position="229"/>
    </location>
</feature>
<gene>
    <name evidence="3" type="ORF">KIN34_11885</name>
</gene>
<comment type="caution">
    <text evidence="3">The sequence shown here is derived from an EMBL/GenBank/DDBJ whole genome shotgun (WGS) entry which is preliminary data.</text>
</comment>
<dbReference type="PROSITE" id="PS50921">
    <property type="entry name" value="ANTAR"/>
    <property type="match status" value="1"/>
</dbReference>
<dbReference type="RefSeq" id="WP_214350755.1">
    <property type="nucleotide sequence ID" value="NZ_JAHBOH010000001.1"/>
</dbReference>
<evidence type="ECO:0000313" key="3">
    <source>
        <dbReference type="EMBL" id="MBT0994981.1"/>
    </source>
</evidence>
<reference evidence="3 4" key="1">
    <citation type="submission" date="2021-05" db="EMBL/GenBank/DDBJ databases">
        <title>Description of Cellulomonas sp. DKR-3 sp. nov.</title>
        <authorList>
            <person name="Dahal R.H."/>
            <person name="Chaudhary D.K."/>
        </authorList>
    </citation>
    <scope>NUCLEOTIDE SEQUENCE [LARGE SCALE GENOMIC DNA]</scope>
    <source>
        <strain evidence="3 4">DKR-3</strain>
    </source>
</reference>
<dbReference type="InterPro" id="IPR035965">
    <property type="entry name" value="PAS-like_dom_sf"/>
</dbReference>
<keyword evidence="4" id="KW-1185">Reference proteome</keyword>
<evidence type="ECO:0000259" key="2">
    <source>
        <dbReference type="PROSITE" id="PS50921"/>
    </source>
</evidence>
<dbReference type="Proteomes" id="UP000722125">
    <property type="component" value="Unassembled WGS sequence"/>
</dbReference>
<evidence type="ECO:0000256" key="1">
    <source>
        <dbReference type="SAM" id="MobiDB-lite"/>
    </source>
</evidence>
<proteinExistence type="predicted"/>
<dbReference type="Pfam" id="PF03861">
    <property type="entry name" value="ANTAR"/>
    <property type="match status" value="1"/>
</dbReference>
<organism evidence="3 4">
    <name type="scientific">Cellulomonas fulva</name>
    <dbReference type="NCBI Taxonomy" id="2835530"/>
    <lineage>
        <taxon>Bacteria</taxon>
        <taxon>Bacillati</taxon>
        <taxon>Actinomycetota</taxon>
        <taxon>Actinomycetes</taxon>
        <taxon>Micrococcales</taxon>
        <taxon>Cellulomonadaceae</taxon>
        <taxon>Cellulomonas</taxon>
    </lineage>
</organism>
<dbReference type="InterPro" id="IPR005561">
    <property type="entry name" value="ANTAR"/>
</dbReference>
<dbReference type="InterPro" id="IPR036388">
    <property type="entry name" value="WH-like_DNA-bd_sf"/>
</dbReference>
<feature type="region of interest" description="Disordered" evidence="1">
    <location>
        <begin position="203"/>
        <end position="229"/>
    </location>
</feature>
<protein>
    <submittedName>
        <fullName evidence="3">ANTAR domain-containing protein</fullName>
    </submittedName>
</protein>
<dbReference type="Gene3D" id="3.30.450.20">
    <property type="entry name" value="PAS domain"/>
    <property type="match status" value="1"/>
</dbReference>
<sequence length="229" mass="25037">MAAPATEPVRHDALTGGRFVVDLLRDRWWWSDGLYRVLGYAADEVVPSSALVLEHTRPGCRHRWDESFERWRRRDEPVLVGLEMVDRHRQPFDAVVVGALENEPAGSASLVVDGYVIDLGHARLPAELAPVDPRIAEEVRVRETIDQAKGVVTAAFGTDAEMSFDLLREAAIRNAVPLRMLARHVVAEAAGVAPGEIEPWLRRLLSGPGSPGDGGDRPARAPGPERPAG</sequence>